<keyword evidence="10" id="KW-0460">Magnesium</keyword>
<dbReference type="AlphaFoldDB" id="A0A5E7N3Q8"/>
<comment type="cofactor">
    <cofactor evidence="10">
        <name>Mg(2+)</name>
        <dbReference type="ChEBI" id="CHEBI:18420"/>
    </cofactor>
    <cofactor evidence="10">
        <name>Mn(2+)</name>
        <dbReference type="ChEBI" id="CHEBI:29035"/>
    </cofactor>
</comment>
<feature type="binding site" evidence="10">
    <location>
        <position position="414"/>
    </location>
    <ligand>
        <name>Zn(2+)</name>
        <dbReference type="ChEBI" id="CHEBI:29105"/>
    </ligand>
</feature>
<keyword evidence="6 10" id="KW-0862">Zinc</keyword>
<feature type="binding site" evidence="10">
    <location>
        <position position="140"/>
    </location>
    <ligand>
        <name>NAD(+)</name>
        <dbReference type="ChEBI" id="CHEBI:57540"/>
    </ligand>
</feature>
<dbReference type="OrthoDB" id="9759736at2"/>
<evidence type="ECO:0000313" key="12">
    <source>
        <dbReference type="EMBL" id="VVP31715.1"/>
    </source>
</evidence>
<dbReference type="InterPro" id="IPR041663">
    <property type="entry name" value="DisA/LigA_HHH"/>
</dbReference>
<evidence type="ECO:0000256" key="10">
    <source>
        <dbReference type="HAMAP-Rule" id="MF_01588"/>
    </source>
</evidence>
<evidence type="ECO:0000256" key="7">
    <source>
        <dbReference type="ARBA" id="ARBA00023027"/>
    </source>
</evidence>
<feature type="binding site" evidence="10">
    <location>
        <position position="174"/>
    </location>
    <ligand>
        <name>NAD(+)</name>
        <dbReference type="ChEBI" id="CHEBI:57540"/>
    </ligand>
</feature>
<dbReference type="Gene3D" id="3.40.50.10190">
    <property type="entry name" value="BRCT domain"/>
    <property type="match status" value="1"/>
</dbReference>
<feature type="binding site" evidence="10">
    <location>
        <position position="317"/>
    </location>
    <ligand>
        <name>NAD(+)</name>
        <dbReference type="ChEBI" id="CHEBI:57540"/>
    </ligand>
</feature>
<feature type="binding site" evidence="10">
    <location>
        <position position="293"/>
    </location>
    <ligand>
        <name>NAD(+)</name>
        <dbReference type="ChEBI" id="CHEBI:57540"/>
    </ligand>
</feature>
<dbReference type="NCBIfam" id="NF005932">
    <property type="entry name" value="PRK07956.1"/>
    <property type="match status" value="1"/>
</dbReference>
<keyword evidence="5 10" id="KW-0227">DNA damage</keyword>
<dbReference type="InterPro" id="IPR036420">
    <property type="entry name" value="BRCT_dom_sf"/>
</dbReference>
<dbReference type="InterPro" id="IPR001679">
    <property type="entry name" value="DNA_ligase"/>
</dbReference>
<dbReference type="CDD" id="cd17748">
    <property type="entry name" value="BRCT_DNA_ligase_like"/>
    <property type="match status" value="1"/>
</dbReference>
<keyword evidence="3 10" id="KW-0235">DNA replication</keyword>
<feature type="binding site" evidence="10">
    <location>
        <position position="117"/>
    </location>
    <ligand>
        <name>NAD(+)</name>
        <dbReference type="ChEBI" id="CHEBI:57540"/>
    </ligand>
</feature>
<dbReference type="InterPro" id="IPR004150">
    <property type="entry name" value="NAD_DNA_ligase_OB"/>
</dbReference>
<dbReference type="SUPFAM" id="SSF52113">
    <property type="entry name" value="BRCT domain"/>
    <property type="match status" value="1"/>
</dbReference>
<dbReference type="InterPro" id="IPR013839">
    <property type="entry name" value="DNAligase_adenylation"/>
</dbReference>
<evidence type="ECO:0000313" key="13">
    <source>
        <dbReference type="Proteomes" id="UP000375525"/>
    </source>
</evidence>
<dbReference type="Proteomes" id="UP000375525">
    <property type="component" value="Unassembled WGS sequence"/>
</dbReference>
<dbReference type="PANTHER" id="PTHR23389:SF9">
    <property type="entry name" value="DNA LIGASE"/>
    <property type="match status" value="1"/>
</dbReference>
<dbReference type="Pfam" id="PF12826">
    <property type="entry name" value="HHH_2"/>
    <property type="match status" value="1"/>
</dbReference>
<protein>
    <recommendedName>
        <fullName evidence="10">DNA ligase</fullName>
        <ecNumber evidence="10">6.5.1.2</ecNumber>
    </recommendedName>
    <alternativeName>
        <fullName evidence="10">Polydeoxyribonucleotide synthase [NAD(+)]</fullName>
    </alternativeName>
</protein>
<gene>
    <name evidence="12" type="primary">ligA_2</name>
    <name evidence="10" type="synonym">ligA</name>
    <name evidence="12" type="ORF">PS880_04376</name>
</gene>
<organism evidence="12 13">
    <name type="scientific">Pseudomonas fluorescens</name>
    <dbReference type="NCBI Taxonomy" id="294"/>
    <lineage>
        <taxon>Bacteria</taxon>
        <taxon>Pseudomonadati</taxon>
        <taxon>Pseudomonadota</taxon>
        <taxon>Gammaproteobacteria</taxon>
        <taxon>Pseudomonadales</taxon>
        <taxon>Pseudomonadaceae</taxon>
        <taxon>Pseudomonas</taxon>
    </lineage>
</organism>
<dbReference type="PIRSF" id="PIRSF001604">
    <property type="entry name" value="LigA"/>
    <property type="match status" value="1"/>
</dbReference>
<evidence type="ECO:0000256" key="5">
    <source>
        <dbReference type="ARBA" id="ARBA00022763"/>
    </source>
</evidence>
<dbReference type="Gene3D" id="3.30.470.30">
    <property type="entry name" value="DNA ligase/mRNA capping enzyme"/>
    <property type="match status" value="1"/>
</dbReference>
<keyword evidence="10" id="KW-0464">Manganese</keyword>
<dbReference type="PROSITE" id="PS50172">
    <property type="entry name" value="BRCT"/>
    <property type="match status" value="1"/>
</dbReference>
<dbReference type="CDD" id="cd00114">
    <property type="entry name" value="LIGANc"/>
    <property type="match status" value="1"/>
</dbReference>
<dbReference type="GO" id="GO:0006281">
    <property type="term" value="P:DNA repair"/>
    <property type="evidence" value="ECO:0007669"/>
    <property type="project" value="UniProtKB-KW"/>
</dbReference>
<dbReference type="Gene3D" id="1.10.150.20">
    <property type="entry name" value="5' to 3' exonuclease, C-terminal subdomain"/>
    <property type="match status" value="2"/>
</dbReference>
<keyword evidence="2 10" id="KW-0436">Ligase</keyword>
<dbReference type="InterPro" id="IPR004149">
    <property type="entry name" value="Znf_DNAligase_C4"/>
</dbReference>
<dbReference type="Gene3D" id="6.20.10.30">
    <property type="match status" value="1"/>
</dbReference>
<dbReference type="SUPFAM" id="SSF50249">
    <property type="entry name" value="Nucleic acid-binding proteins"/>
    <property type="match status" value="1"/>
</dbReference>
<evidence type="ECO:0000259" key="11">
    <source>
        <dbReference type="PROSITE" id="PS50172"/>
    </source>
</evidence>
<name>A0A5E7N3Q8_PSEFL</name>
<dbReference type="InterPro" id="IPR010994">
    <property type="entry name" value="RuvA_2-like"/>
</dbReference>
<reference evidence="12 13" key="1">
    <citation type="submission" date="2019-09" db="EMBL/GenBank/DDBJ databases">
        <authorList>
            <person name="Chandra G."/>
            <person name="Truman W A."/>
        </authorList>
    </citation>
    <scope>NUCLEOTIDE SEQUENCE [LARGE SCALE GENOMIC DNA]</scope>
    <source>
        <strain evidence="12">PS880</strain>
    </source>
</reference>
<evidence type="ECO:0000256" key="1">
    <source>
        <dbReference type="ARBA" id="ARBA00004067"/>
    </source>
</evidence>
<dbReference type="GO" id="GO:0046872">
    <property type="term" value="F:metal ion binding"/>
    <property type="evidence" value="ECO:0007669"/>
    <property type="project" value="UniProtKB-KW"/>
</dbReference>
<dbReference type="SUPFAM" id="SSF56091">
    <property type="entry name" value="DNA ligase/mRNA capping enzyme, catalytic domain"/>
    <property type="match status" value="1"/>
</dbReference>
<dbReference type="Gene3D" id="2.40.50.140">
    <property type="entry name" value="Nucleic acid-binding proteins"/>
    <property type="match status" value="1"/>
</dbReference>
<dbReference type="HAMAP" id="MF_01588">
    <property type="entry name" value="DNA_ligase_A"/>
    <property type="match status" value="1"/>
</dbReference>
<dbReference type="Pfam" id="PF03119">
    <property type="entry name" value="DNA_ligase_ZBD"/>
    <property type="match status" value="1"/>
</dbReference>
<dbReference type="SMART" id="SM00532">
    <property type="entry name" value="LIGANc"/>
    <property type="match status" value="1"/>
</dbReference>
<dbReference type="EMBL" id="CABVIH010000023">
    <property type="protein sequence ID" value="VVP31715.1"/>
    <property type="molecule type" value="Genomic_DNA"/>
</dbReference>
<feature type="domain" description="BRCT" evidence="11">
    <location>
        <begin position="591"/>
        <end position="669"/>
    </location>
</feature>
<dbReference type="Pfam" id="PF00533">
    <property type="entry name" value="BRCT"/>
    <property type="match status" value="1"/>
</dbReference>
<evidence type="ECO:0000256" key="6">
    <source>
        <dbReference type="ARBA" id="ARBA00022833"/>
    </source>
</evidence>
<feature type="binding site" evidence="10">
    <location>
        <begin position="35"/>
        <end position="39"/>
    </location>
    <ligand>
        <name>NAD(+)</name>
        <dbReference type="ChEBI" id="CHEBI:57540"/>
    </ligand>
</feature>
<evidence type="ECO:0000256" key="2">
    <source>
        <dbReference type="ARBA" id="ARBA00022598"/>
    </source>
</evidence>
<dbReference type="GO" id="GO:0003911">
    <property type="term" value="F:DNA ligase (NAD+) activity"/>
    <property type="evidence" value="ECO:0007669"/>
    <property type="project" value="UniProtKB-UniRule"/>
</dbReference>
<evidence type="ECO:0000256" key="4">
    <source>
        <dbReference type="ARBA" id="ARBA00022723"/>
    </source>
</evidence>
<evidence type="ECO:0000256" key="8">
    <source>
        <dbReference type="ARBA" id="ARBA00023204"/>
    </source>
</evidence>
<dbReference type="InterPro" id="IPR001357">
    <property type="entry name" value="BRCT_dom"/>
</dbReference>
<dbReference type="SUPFAM" id="SSF47781">
    <property type="entry name" value="RuvA domain 2-like"/>
    <property type="match status" value="1"/>
</dbReference>
<comment type="similarity">
    <text evidence="10">Belongs to the NAD-dependent DNA ligase family. LigA subfamily.</text>
</comment>
<proteinExistence type="inferred from homology"/>
<dbReference type="Pfam" id="PF03120">
    <property type="entry name" value="OB_DNA_ligase"/>
    <property type="match status" value="1"/>
</dbReference>
<comment type="catalytic activity">
    <reaction evidence="9 10">
        <text>NAD(+) + (deoxyribonucleotide)n-3'-hydroxyl + 5'-phospho-(deoxyribonucleotide)m = (deoxyribonucleotide)n+m + AMP + beta-nicotinamide D-nucleotide.</text>
        <dbReference type="EC" id="6.5.1.2"/>
    </reaction>
</comment>
<dbReference type="Gene3D" id="1.10.287.610">
    <property type="entry name" value="Helix hairpin bin"/>
    <property type="match status" value="1"/>
</dbReference>
<feature type="binding site" evidence="10">
    <location>
        <position position="411"/>
    </location>
    <ligand>
        <name>Zn(2+)</name>
        <dbReference type="ChEBI" id="CHEBI:29105"/>
    </ligand>
</feature>
<dbReference type="Pfam" id="PF01653">
    <property type="entry name" value="DNA_ligase_aden"/>
    <property type="match status" value="1"/>
</dbReference>
<feature type="active site" description="N6-AMP-lysine intermediate" evidence="10">
    <location>
        <position position="119"/>
    </location>
</feature>
<accession>A0A5E7N3Q8</accession>
<dbReference type="RefSeq" id="WP_150781429.1">
    <property type="nucleotide sequence ID" value="NZ_CABVIH010000023.1"/>
</dbReference>
<feature type="binding site" evidence="10">
    <location>
        <begin position="84"/>
        <end position="85"/>
    </location>
    <ligand>
        <name>NAD(+)</name>
        <dbReference type="ChEBI" id="CHEBI:57540"/>
    </ligand>
</feature>
<feature type="binding site" evidence="10">
    <location>
        <position position="429"/>
    </location>
    <ligand>
        <name>Zn(2+)</name>
        <dbReference type="ChEBI" id="CHEBI:29105"/>
    </ligand>
</feature>
<dbReference type="NCBIfam" id="TIGR00575">
    <property type="entry name" value="dnlj"/>
    <property type="match status" value="1"/>
</dbReference>
<dbReference type="GO" id="GO:0006260">
    <property type="term" value="P:DNA replication"/>
    <property type="evidence" value="ECO:0007669"/>
    <property type="project" value="UniProtKB-KW"/>
</dbReference>
<sequence length="669" mass="71181">MSALLPVEQRIHQLRTAVTAYADQYHTHDAPQITDGAYDLLFRELQDLEAQHPGLVTLDSPTQRVGGAILEGFEPAPHDRPMLSLKDAMDNTDAMAFVTGAAAGLGVDTEALELTGELKYDGLALAASYVGGVLVRAATRGDGITGENVTSQARTIRNLPLRLPMPIDLEVRGEVVMRKNDFELVNKQLLSRGEKPLANTRNGAAGSMRQLDPKITASRRLSFYAYGASELNGETPFNATTQWDLIQALLNLGFSIAPETAVVRGWDGVQSFFERVGEGRAALPYDIDGVVFKVNTLQGQQDLGWTNRTPRFAIAYKYPAEEAISTVRDIVVQIGRTGAATPVAKIDPVRVGGVMVSSASLHNADQVHAKGVKFGSTVIVRRAGDVVPEICGVVPSAADETLRCFVMPLHCPSCDSRLERQPGMVGSYCPGGLKCPAQKLAKLCHFASKLGMNIDGLGDKSITALIEAELISMPSDLFSLQAPDVASLPGFARVSAAKLTKSIAAAMRPELARFIYSLGIEGVGEATSKALAKQFGAWSRFRVATYDELIQTPDVGPDTTANIQRFFADECLGLEADSLAAITSPQDSLKTTGSNLSGKVFVLTGTFPTLSREQAKALVEDAGGKVSGSVSSKTSFVVAGDSAGSKLEAAQNLGIPVWNESMLLAALAS</sequence>
<dbReference type="InterPro" id="IPR012340">
    <property type="entry name" value="NA-bd_OB-fold"/>
</dbReference>
<keyword evidence="4 10" id="KW-0479">Metal-binding</keyword>
<comment type="function">
    <text evidence="1 10">DNA ligase that catalyzes the formation of phosphodiester linkages between 5'-phosphoryl and 3'-hydroxyl groups in double-stranded DNA using NAD as a coenzyme and as the energy source for the reaction. It is essential for DNA replication and repair of damaged DNA.</text>
</comment>
<evidence type="ECO:0000256" key="3">
    <source>
        <dbReference type="ARBA" id="ARBA00022705"/>
    </source>
</evidence>
<dbReference type="EC" id="6.5.1.2" evidence="10"/>
<dbReference type="PANTHER" id="PTHR23389">
    <property type="entry name" value="CHROMOSOME TRANSMISSION FIDELITY FACTOR 18"/>
    <property type="match status" value="1"/>
</dbReference>
<evidence type="ECO:0000256" key="9">
    <source>
        <dbReference type="ARBA" id="ARBA00034005"/>
    </source>
</evidence>
<dbReference type="InterPro" id="IPR013840">
    <property type="entry name" value="DNAligase_N"/>
</dbReference>
<keyword evidence="7 10" id="KW-0520">NAD</keyword>
<keyword evidence="8 10" id="KW-0234">DNA repair</keyword>
<dbReference type="SMART" id="SM00292">
    <property type="entry name" value="BRCT"/>
    <property type="match status" value="1"/>
</dbReference>
<feature type="binding site" evidence="10">
    <location>
        <position position="435"/>
    </location>
    <ligand>
        <name>Zn(2+)</name>
        <dbReference type="ChEBI" id="CHEBI:29105"/>
    </ligand>
</feature>